<name>A0A6J6L3W0_9ZZZZ</name>
<dbReference type="Gene3D" id="3.10.20.600">
    <property type="match status" value="1"/>
</dbReference>
<dbReference type="SMART" id="SM00928">
    <property type="entry name" value="NADH_4Fe-4S"/>
    <property type="match status" value="1"/>
</dbReference>
<keyword evidence="10" id="KW-0408">Iron</keyword>
<evidence type="ECO:0000256" key="4">
    <source>
        <dbReference type="ARBA" id="ARBA00022485"/>
    </source>
</evidence>
<dbReference type="InterPro" id="IPR037207">
    <property type="entry name" value="Nuop51_4Fe4S-bd_sf"/>
</dbReference>
<sequence length="434" mass="46996">MTLTPVITEHWDQPDLYTIDGYRRVGGYRALEKALKQDPDAIINSVKDSGLRGRGGAGFPTGLKWSFVPQNDGKPHYLVVNADESEPGACKDIPIMMANPHSLIEGVIITSFAIRANHAFIYIRGEVPNALRKVANAVAEARRAGLIGKNILGSGFDLEIVVHSGAGAYICGEETALLDSLEGFRGQPRLKPPFPAVAGLYASPTVINNVETICNIPYIIDRGVDWFRSFGTEKSPGFKVWAVSGHVNNPGIFEAPLGITMRQLLEYAGGVRGGGKVKFWLPGGSSVPLLTEEHLDLPMTYEEMAAAGTMLGTGTPMIFDETVSVVKAVTRWLEFYKHESCGKCTPCREGTYWITGMLENFEHGHAKESDLELLASACNQIAGRSFCALGDAAATPFPAALKYFRDEFIAATNSPVDDEFDPVASYIYAGAATR</sequence>
<reference evidence="16" key="1">
    <citation type="submission" date="2020-05" db="EMBL/GenBank/DDBJ databases">
        <authorList>
            <person name="Chiriac C."/>
            <person name="Salcher M."/>
            <person name="Ghai R."/>
            <person name="Kavagutti S V."/>
        </authorList>
    </citation>
    <scope>NUCLEOTIDE SEQUENCE</scope>
</reference>
<dbReference type="GO" id="GO:0008137">
    <property type="term" value="F:NADH dehydrogenase (ubiquinone) activity"/>
    <property type="evidence" value="ECO:0007669"/>
    <property type="project" value="InterPro"/>
</dbReference>
<comment type="cofactor">
    <cofactor evidence="1">
        <name>FMN</name>
        <dbReference type="ChEBI" id="CHEBI:58210"/>
    </cofactor>
</comment>
<dbReference type="GO" id="GO:0010181">
    <property type="term" value="F:FMN binding"/>
    <property type="evidence" value="ECO:0007669"/>
    <property type="project" value="InterPro"/>
</dbReference>
<dbReference type="GO" id="GO:0048038">
    <property type="term" value="F:quinone binding"/>
    <property type="evidence" value="ECO:0007669"/>
    <property type="project" value="UniProtKB-KW"/>
</dbReference>
<dbReference type="FunFam" id="1.20.1440.230:FF:000001">
    <property type="entry name" value="Mitochondrial NADH dehydrogenase flavoprotein 1"/>
    <property type="match status" value="1"/>
</dbReference>
<dbReference type="Gene3D" id="3.40.50.11540">
    <property type="entry name" value="NADH-ubiquinone oxidoreductase 51kDa subunit"/>
    <property type="match status" value="1"/>
</dbReference>
<dbReference type="EMBL" id="CAEZWR010000019">
    <property type="protein sequence ID" value="CAB4656707.1"/>
    <property type="molecule type" value="Genomic_DNA"/>
</dbReference>
<dbReference type="PROSITE" id="PS00644">
    <property type="entry name" value="COMPLEX1_51K_1"/>
    <property type="match status" value="1"/>
</dbReference>
<dbReference type="NCBIfam" id="TIGR01959">
    <property type="entry name" value="nuoF_fam"/>
    <property type="match status" value="1"/>
</dbReference>
<comment type="catalytic activity">
    <reaction evidence="13">
        <text>a quinone + NADH + 5 H(+)(in) = a quinol + NAD(+) + 4 H(+)(out)</text>
        <dbReference type="Rhea" id="RHEA:57888"/>
        <dbReference type="ChEBI" id="CHEBI:15378"/>
        <dbReference type="ChEBI" id="CHEBI:24646"/>
        <dbReference type="ChEBI" id="CHEBI:57540"/>
        <dbReference type="ChEBI" id="CHEBI:57945"/>
        <dbReference type="ChEBI" id="CHEBI:132124"/>
    </reaction>
</comment>
<comment type="cofactor">
    <cofactor evidence="2">
        <name>[4Fe-4S] cluster</name>
        <dbReference type="ChEBI" id="CHEBI:49883"/>
    </cofactor>
</comment>
<dbReference type="Pfam" id="PF01512">
    <property type="entry name" value="Complex1_51K"/>
    <property type="match status" value="1"/>
</dbReference>
<evidence type="ECO:0000256" key="7">
    <source>
        <dbReference type="ARBA" id="ARBA00022719"/>
    </source>
</evidence>
<evidence type="ECO:0000256" key="5">
    <source>
        <dbReference type="ARBA" id="ARBA00022630"/>
    </source>
</evidence>
<dbReference type="NCBIfam" id="NF010120">
    <property type="entry name" value="PRK13596.1"/>
    <property type="match status" value="1"/>
</dbReference>
<keyword evidence="6" id="KW-0288">FMN</keyword>
<keyword evidence="12" id="KW-0520">NAD</keyword>
<evidence type="ECO:0000259" key="14">
    <source>
        <dbReference type="SMART" id="SM00928"/>
    </source>
</evidence>
<keyword evidence="4" id="KW-0004">4Fe-4S</keyword>
<dbReference type="EMBL" id="CAEZVB010000002">
    <property type="protein sequence ID" value="CAB4612425.1"/>
    <property type="molecule type" value="Genomic_DNA"/>
</dbReference>
<dbReference type="InterPro" id="IPR037225">
    <property type="entry name" value="Nuo51_FMN-bd_sf"/>
</dbReference>
<dbReference type="GO" id="GO:0051539">
    <property type="term" value="F:4 iron, 4 sulfur cluster binding"/>
    <property type="evidence" value="ECO:0007669"/>
    <property type="project" value="UniProtKB-KW"/>
</dbReference>
<dbReference type="PROSITE" id="PS00645">
    <property type="entry name" value="COMPLEX1_51K_2"/>
    <property type="match status" value="1"/>
</dbReference>
<dbReference type="AlphaFoldDB" id="A0A6J6L3W0"/>
<evidence type="ECO:0000256" key="1">
    <source>
        <dbReference type="ARBA" id="ARBA00001917"/>
    </source>
</evidence>
<evidence type="ECO:0000256" key="2">
    <source>
        <dbReference type="ARBA" id="ARBA00001966"/>
    </source>
</evidence>
<accession>A0A6J6L3W0</accession>
<proteinExistence type="inferred from homology"/>
<keyword evidence="11" id="KW-0411">Iron-sulfur</keyword>
<evidence type="ECO:0000313" key="16">
    <source>
        <dbReference type="EMBL" id="CAB4656707.1"/>
    </source>
</evidence>
<evidence type="ECO:0000256" key="6">
    <source>
        <dbReference type="ARBA" id="ARBA00022643"/>
    </source>
</evidence>
<dbReference type="Pfam" id="PF10531">
    <property type="entry name" value="SLBB"/>
    <property type="match status" value="1"/>
</dbReference>
<dbReference type="FunFam" id="3.10.20.600:FF:000003">
    <property type="entry name" value="NADH-quinone oxidoreductase subunit F"/>
    <property type="match status" value="1"/>
</dbReference>
<dbReference type="InterPro" id="IPR011537">
    <property type="entry name" value="NADH-UbQ_OxRdtase_suF"/>
</dbReference>
<comment type="similarity">
    <text evidence="3">Belongs to the complex I 51 kDa subunit family.</text>
</comment>
<keyword evidence="7" id="KW-0874">Quinone</keyword>
<evidence type="ECO:0000313" key="17">
    <source>
        <dbReference type="EMBL" id="CAB4902430.1"/>
    </source>
</evidence>
<evidence type="ECO:0000256" key="11">
    <source>
        <dbReference type="ARBA" id="ARBA00023014"/>
    </source>
</evidence>
<dbReference type="FunFam" id="3.40.50.11540:FF:000001">
    <property type="entry name" value="NADH dehydrogenase [ubiquinone] flavoprotein 1, mitochondrial"/>
    <property type="match status" value="1"/>
</dbReference>
<organism evidence="16">
    <name type="scientific">freshwater metagenome</name>
    <dbReference type="NCBI Taxonomy" id="449393"/>
    <lineage>
        <taxon>unclassified sequences</taxon>
        <taxon>metagenomes</taxon>
        <taxon>ecological metagenomes</taxon>
    </lineage>
</organism>
<keyword evidence="5" id="KW-0285">Flavoprotein</keyword>
<dbReference type="Gene3D" id="6.10.250.1450">
    <property type="match status" value="1"/>
</dbReference>
<evidence type="ECO:0000313" key="15">
    <source>
        <dbReference type="EMBL" id="CAB4612425.1"/>
    </source>
</evidence>
<gene>
    <name evidence="15" type="ORF">UFOPK1908_00140</name>
    <name evidence="16" type="ORF">UFOPK2282_00269</name>
    <name evidence="17" type="ORF">UFOPK3576_00542</name>
</gene>
<dbReference type="GO" id="GO:0051287">
    <property type="term" value="F:NAD binding"/>
    <property type="evidence" value="ECO:0007669"/>
    <property type="project" value="InterPro"/>
</dbReference>
<dbReference type="PANTHER" id="PTHR43578:SF3">
    <property type="entry name" value="NADH-QUINONE OXIDOREDUCTASE SUBUNIT F"/>
    <property type="match status" value="1"/>
</dbReference>
<dbReference type="InterPro" id="IPR019575">
    <property type="entry name" value="Nuop51_4Fe4S-bd"/>
</dbReference>
<dbReference type="EMBL" id="CAFBMO010000015">
    <property type="protein sequence ID" value="CAB4902430.1"/>
    <property type="molecule type" value="Genomic_DNA"/>
</dbReference>
<evidence type="ECO:0000256" key="10">
    <source>
        <dbReference type="ARBA" id="ARBA00023004"/>
    </source>
</evidence>
<dbReference type="InterPro" id="IPR011538">
    <property type="entry name" value="Nuo51_FMN-bd"/>
</dbReference>
<evidence type="ECO:0000256" key="12">
    <source>
        <dbReference type="ARBA" id="ARBA00023027"/>
    </source>
</evidence>
<evidence type="ECO:0000256" key="13">
    <source>
        <dbReference type="ARBA" id="ARBA00047712"/>
    </source>
</evidence>
<feature type="domain" description="NADH-ubiquinone oxidoreductase 51kDa subunit iron-sulphur binding" evidence="14">
    <location>
        <begin position="326"/>
        <end position="371"/>
    </location>
</feature>
<dbReference type="Pfam" id="PF10589">
    <property type="entry name" value="NADH_4Fe-4S"/>
    <property type="match status" value="1"/>
</dbReference>
<dbReference type="SUPFAM" id="SSF140490">
    <property type="entry name" value="Nqo1C-terminal domain-like"/>
    <property type="match status" value="1"/>
</dbReference>
<keyword evidence="8" id="KW-0479">Metal-binding</keyword>
<dbReference type="SUPFAM" id="SSF142984">
    <property type="entry name" value="Nqo1 middle domain-like"/>
    <property type="match status" value="1"/>
</dbReference>
<protein>
    <submittedName>
        <fullName evidence="16">Unannotated protein</fullName>
    </submittedName>
</protein>
<evidence type="ECO:0000256" key="9">
    <source>
        <dbReference type="ARBA" id="ARBA00022967"/>
    </source>
</evidence>
<keyword evidence="9" id="KW-1278">Translocase</keyword>
<dbReference type="Gene3D" id="1.20.1440.230">
    <property type="entry name" value="NADH-ubiquinone oxidoreductase 51kDa subunit, iron-sulphur binding domain"/>
    <property type="match status" value="1"/>
</dbReference>
<dbReference type="InterPro" id="IPR019554">
    <property type="entry name" value="Soluble_ligand-bd"/>
</dbReference>
<evidence type="ECO:0000256" key="3">
    <source>
        <dbReference type="ARBA" id="ARBA00007523"/>
    </source>
</evidence>
<dbReference type="GO" id="GO:0046872">
    <property type="term" value="F:metal ion binding"/>
    <property type="evidence" value="ECO:0007669"/>
    <property type="project" value="UniProtKB-KW"/>
</dbReference>
<evidence type="ECO:0000256" key="8">
    <source>
        <dbReference type="ARBA" id="ARBA00022723"/>
    </source>
</evidence>
<dbReference type="InterPro" id="IPR001949">
    <property type="entry name" value="NADH-UbQ_OxRdtase_51kDa_CS"/>
</dbReference>
<dbReference type="PANTHER" id="PTHR43578">
    <property type="entry name" value="NADH-QUINONE OXIDOREDUCTASE SUBUNIT F"/>
    <property type="match status" value="1"/>
</dbReference>
<dbReference type="SUPFAM" id="SSF142019">
    <property type="entry name" value="Nqo1 FMN-binding domain-like"/>
    <property type="match status" value="1"/>
</dbReference>